<dbReference type="Proteomes" id="UP000482155">
    <property type="component" value="Unassembled WGS sequence"/>
</dbReference>
<feature type="transmembrane region" description="Helical" evidence="1">
    <location>
        <begin position="23"/>
        <end position="46"/>
    </location>
</feature>
<dbReference type="AlphaFoldDB" id="A0A6B3SNI9"/>
<dbReference type="InterPro" id="IPR008620">
    <property type="entry name" value="FixH"/>
</dbReference>
<evidence type="ECO:0000256" key="1">
    <source>
        <dbReference type="SAM" id="Phobius"/>
    </source>
</evidence>
<sequence>MNTATLKPTSAGNDQAPWYRHRWPWFIMLGPFLVVVAGLFTAWLAYTRQDALVVDDYYKQGKAINQDLRRDRAAATLGLHAELRYDPAAGRLNGVLAGSVPRGDNKMVMRLVHSTQPQKDIVTDVVLGQDGRFSIALPMLEKARWQIIVEDDEGGWRLTGEWLWPQQLSAKLAPVLAPAE</sequence>
<name>A0A6B3SNI9_9BURK</name>
<reference evidence="2 3" key="1">
    <citation type="submission" date="2020-02" db="EMBL/GenBank/DDBJ databases">
        <authorList>
            <person name="Kim M.K."/>
        </authorList>
    </citation>
    <scope>NUCLEOTIDE SEQUENCE [LARGE SCALE GENOMIC DNA]</scope>
    <source>
        <strain evidence="2 3">17J57-3</strain>
    </source>
</reference>
<protein>
    <submittedName>
        <fullName evidence="2">FixH family protein</fullName>
    </submittedName>
</protein>
<gene>
    <name evidence="2" type="ORF">G3574_14455</name>
</gene>
<accession>A0A6B3SNI9</accession>
<keyword evidence="1" id="KW-1133">Transmembrane helix</keyword>
<comment type="caution">
    <text evidence="2">The sequence shown here is derived from an EMBL/GenBank/DDBJ whole genome shotgun (WGS) entry which is preliminary data.</text>
</comment>
<proteinExistence type="predicted"/>
<dbReference type="EMBL" id="JAAIVB010000047">
    <property type="protein sequence ID" value="NEX62287.1"/>
    <property type="molecule type" value="Genomic_DNA"/>
</dbReference>
<evidence type="ECO:0000313" key="2">
    <source>
        <dbReference type="EMBL" id="NEX62287.1"/>
    </source>
</evidence>
<dbReference type="RefSeq" id="WP_163964365.1">
    <property type="nucleotide sequence ID" value="NZ_JAAIVB010000047.1"/>
</dbReference>
<dbReference type="Pfam" id="PF05751">
    <property type="entry name" value="FixH"/>
    <property type="match status" value="1"/>
</dbReference>
<evidence type="ECO:0000313" key="3">
    <source>
        <dbReference type="Proteomes" id="UP000482155"/>
    </source>
</evidence>
<keyword evidence="1" id="KW-0812">Transmembrane</keyword>
<keyword evidence="1" id="KW-0472">Membrane</keyword>
<keyword evidence="3" id="KW-1185">Reference proteome</keyword>
<organism evidence="2 3">
    <name type="scientific">Noviherbaspirillum galbum</name>
    <dbReference type="NCBI Taxonomy" id="2709383"/>
    <lineage>
        <taxon>Bacteria</taxon>
        <taxon>Pseudomonadati</taxon>
        <taxon>Pseudomonadota</taxon>
        <taxon>Betaproteobacteria</taxon>
        <taxon>Burkholderiales</taxon>
        <taxon>Oxalobacteraceae</taxon>
        <taxon>Noviherbaspirillum</taxon>
    </lineage>
</organism>